<comment type="caution">
    <text evidence="1">The sequence shown here is derived from an EMBL/GenBank/DDBJ whole genome shotgun (WGS) entry which is preliminary data.</text>
</comment>
<reference evidence="1" key="1">
    <citation type="submission" date="2021-03" db="EMBL/GenBank/DDBJ databases">
        <title>Draft genome sequence of rust myrtle Austropuccinia psidii MF-1, a brazilian biotype.</title>
        <authorList>
            <person name="Quecine M.C."/>
            <person name="Pachon D.M.R."/>
            <person name="Bonatelli M.L."/>
            <person name="Correr F.H."/>
            <person name="Franceschini L.M."/>
            <person name="Leite T.F."/>
            <person name="Margarido G.R.A."/>
            <person name="Almeida C.A."/>
            <person name="Ferrarezi J.A."/>
            <person name="Labate C.A."/>
        </authorList>
    </citation>
    <scope>NUCLEOTIDE SEQUENCE</scope>
    <source>
        <strain evidence="1">MF-1</strain>
    </source>
</reference>
<dbReference type="Gene3D" id="3.30.420.10">
    <property type="entry name" value="Ribonuclease H-like superfamily/Ribonuclease H"/>
    <property type="match status" value="1"/>
</dbReference>
<name>A0A9Q3CYH3_9BASI</name>
<evidence type="ECO:0000313" key="1">
    <source>
        <dbReference type="EMBL" id="MBW0491435.1"/>
    </source>
</evidence>
<evidence type="ECO:0000313" key="2">
    <source>
        <dbReference type="Proteomes" id="UP000765509"/>
    </source>
</evidence>
<dbReference type="GO" id="GO:0003676">
    <property type="term" value="F:nucleic acid binding"/>
    <property type="evidence" value="ECO:0007669"/>
    <property type="project" value="InterPro"/>
</dbReference>
<dbReference type="EMBL" id="AVOT02011081">
    <property type="protein sequence ID" value="MBW0491435.1"/>
    <property type="molecule type" value="Genomic_DNA"/>
</dbReference>
<sequence length="95" mass="11111">MCAWWPSWRNNVIGYLHICDRSQKANKATSKIFGLMIHIQDPSNPWDVAHMDWVTAIPPGGEKRYNSWIVIVDRYIKTPIFLPFHKDETTMDTAH</sequence>
<accession>A0A9Q3CYH3</accession>
<gene>
    <name evidence="1" type="ORF">O181_031150</name>
</gene>
<evidence type="ECO:0008006" key="3">
    <source>
        <dbReference type="Google" id="ProtNLM"/>
    </source>
</evidence>
<dbReference type="InterPro" id="IPR036397">
    <property type="entry name" value="RNaseH_sf"/>
</dbReference>
<dbReference type="OrthoDB" id="2273864at2759"/>
<dbReference type="Proteomes" id="UP000765509">
    <property type="component" value="Unassembled WGS sequence"/>
</dbReference>
<keyword evidence="2" id="KW-1185">Reference proteome</keyword>
<protein>
    <recommendedName>
        <fullName evidence="3">Integrase catalytic domain-containing protein</fullName>
    </recommendedName>
</protein>
<dbReference type="AlphaFoldDB" id="A0A9Q3CYH3"/>
<organism evidence="1 2">
    <name type="scientific">Austropuccinia psidii MF-1</name>
    <dbReference type="NCBI Taxonomy" id="1389203"/>
    <lineage>
        <taxon>Eukaryota</taxon>
        <taxon>Fungi</taxon>
        <taxon>Dikarya</taxon>
        <taxon>Basidiomycota</taxon>
        <taxon>Pucciniomycotina</taxon>
        <taxon>Pucciniomycetes</taxon>
        <taxon>Pucciniales</taxon>
        <taxon>Sphaerophragmiaceae</taxon>
        <taxon>Austropuccinia</taxon>
    </lineage>
</organism>
<proteinExistence type="predicted"/>